<evidence type="ECO:0000313" key="3">
    <source>
        <dbReference type="Proteomes" id="UP000724874"/>
    </source>
</evidence>
<reference evidence="2" key="1">
    <citation type="submission" date="2020-11" db="EMBL/GenBank/DDBJ databases">
        <authorList>
            <consortium name="DOE Joint Genome Institute"/>
            <person name="Ahrendt S."/>
            <person name="Riley R."/>
            <person name="Andreopoulos W."/>
            <person name="LaButti K."/>
            <person name="Pangilinan J."/>
            <person name="Ruiz-duenas F.J."/>
            <person name="Barrasa J.M."/>
            <person name="Sanchez-Garcia M."/>
            <person name="Camarero S."/>
            <person name="Miyauchi S."/>
            <person name="Serrano A."/>
            <person name="Linde D."/>
            <person name="Babiker R."/>
            <person name="Drula E."/>
            <person name="Ayuso-Fernandez I."/>
            <person name="Pacheco R."/>
            <person name="Padilla G."/>
            <person name="Ferreira P."/>
            <person name="Barriuso J."/>
            <person name="Kellner H."/>
            <person name="Castanera R."/>
            <person name="Alfaro M."/>
            <person name="Ramirez L."/>
            <person name="Pisabarro A.G."/>
            <person name="Kuo A."/>
            <person name="Tritt A."/>
            <person name="Lipzen A."/>
            <person name="He G."/>
            <person name="Yan M."/>
            <person name="Ng V."/>
            <person name="Cullen D."/>
            <person name="Martin F."/>
            <person name="Rosso M.-N."/>
            <person name="Henrissat B."/>
            <person name="Hibbett D."/>
            <person name="Martinez A.T."/>
            <person name="Grigoriev I.V."/>
        </authorList>
    </citation>
    <scope>NUCLEOTIDE SEQUENCE</scope>
    <source>
        <strain evidence="2">AH 44721</strain>
    </source>
</reference>
<comment type="caution">
    <text evidence="2">The sequence shown here is derived from an EMBL/GenBank/DDBJ whole genome shotgun (WGS) entry which is preliminary data.</text>
</comment>
<keyword evidence="1" id="KW-0812">Transmembrane</keyword>
<dbReference type="AlphaFoldDB" id="A0A9P5NUI2"/>
<feature type="transmembrane region" description="Helical" evidence="1">
    <location>
        <begin position="47"/>
        <end position="67"/>
    </location>
</feature>
<evidence type="ECO:0000313" key="2">
    <source>
        <dbReference type="EMBL" id="KAF8904364.1"/>
    </source>
</evidence>
<accession>A0A9P5NUI2</accession>
<organism evidence="2 3">
    <name type="scientific">Gymnopilus junonius</name>
    <name type="common">Spectacular rustgill mushroom</name>
    <name type="synonym">Gymnopilus spectabilis subsp. junonius</name>
    <dbReference type="NCBI Taxonomy" id="109634"/>
    <lineage>
        <taxon>Eukaryota</taxon>
        <taxon>Fungi</taxon>
        <taxon>Dikarya</taxon>
        <taxon>Basidiomycota</taxon>
        <taxon>Agaricomycotina</taxon>
        <taxon>Agaricomycetes</taxon>
        <taxon>Agaricomycetidae</taxon>
        <taxon>Agaricales</taxon>
        <taxon>Agaricineae</taxon>
        <taxon>Hymenogastraceae</taxon>
        <taxon>Gymnopilus</taxon>
    </lineage>
</organism>
<keyword evidence="1" id="KW-0472">Membrane</keyword>
<sequence length="137" mass="15978">MSRTDPGWKECQSSCQFGNGTIYGYDKWARGCRWRKNNRRRLWRSKILERFIIVTVSLVYCLLVTAARCGSKVGIVDDENTGVRALCYCCRFLGCEFFLWKCFGRRQRGYNNLFMLSNSRGGRRVTRSMAIVLFEIA</sequence>
<name>A0A9P5NUI2_GYMJU</name>
<dbReference type="EMBL" id="JADNYJ010000026">
    <property type="protein sequence ID" value="KAF8904364.1"/>
    <property type="molecule type" value="Genomic_DNA"/>
</dbReference>
<evidence type="ECO:0000256" key="1">
    <source>
        <dbReference type="SAM" id="Phobius"/>
    </source>
</evidence>
<proteinExistence type="predicted"/>
<keyword evidence="1" id="KW-1133">Transmembrane helix</keyword>
<keyword evidence="3" id="KW-1185">Reference proteome</keyword>
<dbReference type="Proteomes" id="UP000724874">
    <property type="component" value="Unassembled WGS sequence"/>
</dbReference>
<protein>
    <submittedName>
        <fullName evidence="2">Uncharacterized protein</fullName>
    </submittedName>
</protein>
<gene>
    <name evidence="2" type="ORF">CPB84DRAFT_1772848</name>
</gene>